<gene>
    <name evidence="2" type="ORF">M9Y10_037590</name>
</gene>
<evidence type="ECO:0000256" key="1">
    <source>
        <dbReference type="SAM" id="Phobius"/>
    </source>
</evidence>
<organism evidence="2 3">
    <name type="scientific">Tritrichomonas musculus</name>
    <dbReference type="NCBI Taxonomy" id="1915356"/>
    <lineage>
        <taxon>Eukaryota</taxon>
        <taxon>Metamonada</taxon>
        <taxon>Parabasalia</taxon>
        <taxon>Tritrichomonadida</taxon>
        <taxon>Tritrichomonadidae</taxon>
        <taxon>Tritrichomonas</taxon>
    </lineage>
</organism>
<dbReference type="EMBL" id="JAPFFF010000064">
    <property type="protein sequence ID" value="KAK8836654.1"/>
    <property type="molecule type" value="Genomic_DNA"/>
</dbReference>
<keyword evidence="1" id="KW-0812">Transmembrane</keyword>
<comment type="caution">
    <text evidence="2">The sequence shown here is derived from an EMBL/GenBank/DDBJ whole genome shotgun (WGS) entry which is preliminary data.</text>
</comment>
<proteinExistence type="predicted"/>
<feature type="transmembrane region" description="Helical" evidence="1">
    <location>
        <begin position="789"/>
        <end position="814"/>
    </location>
</feature>
<keyword evidence="3" id="KW-1185">Reference proteome</keyword>
<accession>A0ABR2GRS9</accession>
<keyword evidence="1" id="KW-1133">Transmembrane helix</keyword>
<keyword evidence="1" id="KW-0472">Membrane</keyword>
<evidence type="ECO:0000313" key="3">
    <source>
        <dbReference type="Proteomes" id="UP001470230"/>
    </source>
</evidence>
<reference evidence="2 3" key="1">
    <citation type="submission" date="2024-04" db="EMBL/GenBank/DDBJ databases">
        <title>Tritrichomonas musculus Genome.</title>
        <authorList>
            <person name="Alves-Ferreira E."/>
            <person name="Grigg M."/>
            <person name="Lorenzi H."/>
            <person name="Galac M."/>
        </authorList>
    </citation>
    <scope>NUCLEOTIDE SEQUENCE [LARGE SCALE GENOMIC DNA]</scope>
    <source>
        <strain evidence="2 3">EAF2021</strain>
    </source>
</reference>
<dbReference type="Proteomes" id="UP001470230">
    <property type="component" value="Unassembled WGS sequence"/>
</dbReference>
<protein>
    <submittedName>
        <fullName evidence="2">Uncharacterized protein</fullName>
    </submittedName>
</protein>
<evidence type="ECO:0000313" key="2">
    <source>
        <dbReference type="EMBL" id="KAK8836654.1"/>
    </source>
</evidence>
<name>A0ABR2GRS9_9EUKA</name>
<sequence>MIFTLLSILTSAIPTIQVHFYIRANMVTHPAFVKFYYKTYENGELLETKDLNNPQDNIQIQIRLPGKIKVYVVTKTCEDKLIIDQEIDISPNDIILNESNIPDICKVLPKTYYINIENELDDQYGARLFVNTWEGKEVEVRRGASYRDSNFSIQPFSVELYYTTHLCPTKQFIANITASTSIFYHKIDKTNISEECLPYEICIYLNSPYDYEYSYTFTEGETPKIYDRMGIKKVSNESFEVQIYVTKAPESTNCPANKLIGTYYSAKNYECKSIKTQDLLPDECVILNKVCLNTSQISEDLKLGYSLVNDSKNVIPLPDTPVSNRTKFELYLFLIDSHYCHEPKYITRYFSSTELKCEELDEYKIQHFECRKPYSSTLLNKLSLQYKLYYTKYSQSTEYYKIDYVFNQFSQKLKLNYPFYIESPKCENATLIDKKIEFTYNYSYIQIIDDKDVPTQCLSEDDADNLENDKVEDFLDISNTNNFNNELNNTFKQLNTDKKNKDKTKVVLINAENDAELPFNLNLDENQSMFLVNYKAKIKYIGGNLRLQLNENGNNIVLDNTGINLGLLGKYNRTYRTPINITLNDERQRAVSKININLLSDISLGVNIHVPYGVTAKFDSIRLSDYNDGLFAIYSNYLDENNYTQRGTYSFSVKDITAYDTSTTLMRAIDVETLTIDRSYIILSYVFFKKDASIIINYNNSRNDQLYFYLEYSRKKTDIPTIYINDIDKNVKPTKNKYYPLARGIFLGQSCEDWGKKLDFSNSQFNDWKCVESAIDQKDLQIRKKSSNVGLIVGVVVGVVAVIAIVAVVVVIVIKKKKYNNSESEEVENTGAQDV</sequence>